<dbReference type="EMBL" id="JBBPBM010000005">
    <property type="protein sequence ID" value="KAK8584141.1"/>
    <property type="molecule type" value="Genomic_DNA"/>
</dbReference>
<organism evidence="1 2">
    <name type="scientific">Hibiscus sabdariffa</name>
    <name type="common">roselle</name>
    <dbReference type="NCBI Taxonomy" id="183260"/>
    <lineage>
        <taxon>Eukaryota</taxon>
        <taxon>Viridiplantae</taxon>
        <taxon>Streptophyta</taxon>
        <taxon>Embryophyta</taxon>
        <taxon>Tracheophyta</taxon>
        <taxon>Spermatophyta</taxon>
        <taxon>Magnoliopsida</taxon>
        <taxon>eudicotyledons</taxon>
        <taxon>Gunneridae</taxon>
        <taxon>Pentapetalae</taxon>
        <taxon>rosids</taxon>
        <taxon>malvids</taxon>
        <taxon>Malvales</taxon>
        <taxon>Malvaceae</taxon>
        <taxon>Malvoideae</taxon>
        <taxon>Hibiscus</taxon>
    </lineage>
</organism>
<comment type="caution">
    <text evidence="1">The sequence shown here is derived from an EMBL/GenBank/DDBJ whole genome shotgun (WGS) entry which is preliminary data.</text>
</comment>
<keyword evidence="2" id="KW-1185">Reference proteome</keyword>
<dbReference type="Proteomes" id="UP001472677">
    <property type="component" value="Unassembled WGS sequence"/>
</dbReference>
<gene>
    <name evidence="1" type="ORF">V6N12_068390</name>
</gene>
<protein>
    <submittedName>
        <fullName evidence="1">Uncharacterized protein</fullName>
    </submittedName>
</protein>
<reference evidence="1 2" key="1">
    <citation type="journal article" date="2024" name="G3 (Bethesda)">
        <title>Genome assembly of Hibiscus sabdariffa L. provides insights into metabolisms of medicinal natural products.</title>
        <authorList>
            <person name="Kim T."/>
        </authorList>
    </citation>
    <scope>NUCLEOTIDE SEQUENCE [LARGE SCALE GENOMIC DNA]</scope>
    <source>
        <strain evidence="1">TK-2024</strain>
        <tissue evidence="1">Old leaves</tissue>
    </source>
</reference>
<proteinExistence type="predicted"/>
<evidence type="ECO:0000313" key="1">
    <source>
        <dbReference type="EMBL" id="KAK8584141.1"/>
    </source>
</evidence>
<name>A0ABR2FPV5_9ROSI</name>
<evidence type="ECO:0000313" key="2">
    <source>
        <dbReference type="Proteomes" id="UP001472677"/>
    </source>
</evidence>
<sequence length="108" mass="11859">MPTLPMLGGSQLMECSVQASVRGTMSSSPERVPRSAMLWYIVRESDSLGFQGRKGIQAVKRQMFVGKKSRHSLVKVFIQSKRFGKQLSGLNDVGLCCAVVIANRGWVA</sequence>
<accession>A0ABR2FPV5</accession>